<name>A0A242L0Q6_ENTMU</name>
<protein>
    <recommendedName>
        <fullName evidence="3">Microcompartment protein PduM</fullName>
    </recommendedName>
</protein>
<accession>A0A242L0Q6</accession>
<dbReference type="RefSeq" id="WP_086334719.1">
    <property type="nucleotide sequence ID" value="NZ_NGMS01000001.1"/>
</dbReference>
<dbReference type="InterPro" id="IPR030992">
    <property type="entry name" value="PduM"/>
</dbReference>
<organism evidence="1 2">
    <name type="scientific">Enterococcus mundtii</name>
    <dbReference type="NCBI Taxonomy" id="53346"/>
    <lineage>
        <taxon>Bacteria</taxon>
        <taxon>Bacillati</taxon>
        <taxon>Bacillota</taxon>
        <taxon>Bacilli</taxon>
        <taxon>Lactobacillales</taxon>
        <taxon>Enterococcaceae</taxon>
        <taxon>Enterococcus</taxon>
    </lineage>
</organism>
<comment type="caution">
    <text evidence="1">The sequence shown here is derived from an EMBL/GenBank/DDBJ whole genome shotgun (WGS) entry which is preliminary data.</text>
</comment>
<dbReference type="AlphaFoldDB" id="A0A242L0Q6"/>
<dbReference type="Proteomes" id="UP000195024">
    <property type="component" value="Unassembled WGS sequence"/>
</dbReference>
<gene>
    <name evidence="1" type="ORF">A5802_001135</name>
</gene>
<dbReference type="Pfam" id="PF15953">
    <property type="entry name" value="PDU_like"/>
    <property type="match status" value="1"/>
</dbReference>
<dbReference type="NCBIfam" id="TIGR04493">
    <property type="entry name" value="microcomp_PduM"/>
    <property type="match status" value="1"/>
</dbReference>
<sequence>MEDIVQKVVGWLIKREKSTLFVSTDSVQTDSISPFLSNKYIYVKNCDCFFLTKFATKNENDPFVRWLFRSLDYGCELRFQCSFSDLTLIPVEIFHYNVEVFTVAEKPCYAFSNRYITYKQVAVLPNQAALILSTNQNFTLLAQEKIQEKQMTICKRSGLQC</sequence>
<evidence type="ECO:0000313" key="2">
    <source>
        <dbReference type="Proteomes" id="UP000195024"/>
    </source>
</evidence>
<evidence type="ECO:0000313" key="1">
    <source>
        <dbReference type="EMBL" id="OTP27400.1"/>
    </source>
</evidence>
<dbReference type="EMBL" id="NGMS01000001">
    <property type="protein sequence ID" value="OTP27400.1"/>
    <property type="molecule type" value="Genomic_DNA"/>
</dbReference>
<dbReference type="GO" id="GO:0005198">
    <property type="term" value="F:structural molecule activity"/>
    <property type="evidence" value="ECO:0007669"/>
    <property type="project" value="InterPro"/>
</dbReference>
<proteinExistence type="predicted"/>
<evidence type="ECO:0008006" key="3">
    <source>
        <dbReference type="Google" id="ProtNLM"/>
    </source>
</evidence>
<reference evidence="1 2" key="1">
    <citation type="submission" date="2017-05" db="EMBL/GenBank/DDBJ databases">
        <title>The Genome Sequence of Enterococcus mundtii 6B1_DIV0119.</title>
        <authorList>
            <consortium name="The Broad Institute Genomics Platform"/>
            <consortium name="The Broad Institute Genomic Center for Infectious Diseases"/>
            <person name="Earl A."/>
            <person name="Manson A."/>
            <person name="Schwartman J."/>
            <person name="Gilmore M."/>
            <person name="Abouelleil A."/>
            <person name="Cao P."/>
            <person name="Chapman S."/>
            <person name="Cusick C."/>
            <person name="Shea T."/>
            <person name="Young S."/>
            <person name="Neafsey D."/>
            <person name="Nusbaum C."/>
            <person name="Birren B."/>
        </authorList>
    </citation>
    <scope>NUCLEOTIDE SEQUENCE [LARGE SCALE GENOMIC DNA]</scope>
    <source>
        <strain evidence="1 2">6B1_DIV0119</strain>
    </source>
</reference>